<evidence type="ECO:0000313" key="1">
    <source>
        <dbReference type="EMBL" id="RJX42003.1"/>
    </source>
</evidence>
<dbReference type="AlphaFoldDB" id="A0A3A6PYP8"/>
<reference evidence="1 2" key="1">
    <citation type="submission" date="2018-06" db="EMBL/GenBank/DDBJ databases">
        <title>Halonotius sp. F13-13 a new haloarchaeeon isolated from a solar saltern from Isla Cristina, Huelva, Spain.</title>
        <authorList>
            <person name="Duran-Viseras A."/>
            <person name="Sanchez-Porro C."/>
            <person name="Ventosa A."/>
        </authorList>
    </citation>
    <scope>NUCLEOTIDE SEQUENCE [LARGE SCALE GENOMIC DNA]</scope>
    <source>
        <strain evidence="1 2">F13-13</strain>
    </source>
</reference>
<evidence type="ECO:0000313" key="2">
    <source>
        <dbReference type="Proteomes" id="UP000276588"/>
    </source>
</evidence>
<dbReference type="OrthoDB" id="302685at2157"/>
<protein>
    <submittedName>
        <fullName evidence="1">Uncharacterized protein</fullName>
    </submittedName>
</protein>
<proteinExistence type="predicted"/>
<dbReference type="Proteomes" id="UP000276588">
    <property type="component" value="Unassembled WGS sequence"/>
</dbReference>
<keyword evidence="2" id="KW-1185">Reference proteome</keyword>
<comment type="caution">
    <text evidence="1">The sequence shown here is derived from an EMBL/GenBank/DDBJ whole genome shotgun (WGS) entry which is preliminary data.</text>
</comment>
<dbReference type="EMBL" id="QKNY01000018">
    <property type="protein sequence ID" value="RJX42003.1"/>
    <property type="molecule type" value="Genomic_DNA"/>
</dbReference>
<sequence>MRRIMRNALLLTGFVVVALLAVGAVPSYLGSGEAYYLEATPTDETGAAVNATAISERRFPYLTTALTADDGRSAGYQRALGGAKTWFTHSPFDEFDALQRLDGEAVRDDGDRVLVTYEGDRYSVTVASDGAGGDQQ</sequence>
<gene>
    <name evidence="1" type="ORF">DM826_10100</name>
</gene>
<dbReference type="RefSeq" id="WP_120103296.1">
    <property type="nucleotide sequence ID" value="NZ_QKNY01000018.1"/>
</dbReference>
<name>A0A3A6PYP8_9EURY</name>
<organism evidence="1 2">
    <name type="scientific">Halonotius aquaticus</name>
    <dbReference type="NCBI Taxonomy" id="2216978"/>
    <lineage>
        <taxon>Archaea</taxon>
        <taxon>Methanobacteriati</taxon>
        <taxon>Methanobacteriota</taxon>
        <taxon>Stenosarchaea group</taxon>
        <taxon>Halobacteria</taxon>
        <taxon>Halobacteriales</taxon>
        <taxon>Haloferacaceae</taxon>
        <taxon>Halonotius</taxon>
    </lineage>
</organism>
<accession>A0A3A6PYP8</accession>